<comment type="caution">
    <text evidence="2">The sequence shown here is derived from an EMBL/GenBank/DDBJ whole genome shotgun (WGS) entry which is preliminary data.</text>
</comment>
<accession>A0A8J3WWW3</accession>
<dbReference type="EMBL" id="BOOK01000065">
    <property type="protein sequence ID" value="GII05261.1"/>
    <property type="molecule type" value="Genomic_DNA"/>
</dbReference>
<gene>
    <name evidence="2" type="ORF">Pta02_72690</name>
</gene>
<evidence type="ECO:0000256" key="1">
    <source>
        <dbReference type="SAM" id="Phobius"/>
    </source>
</evidence>
<feature type="transmembrane region" description="Helical" evidence="1">
    <location>
        <begin position="17"/>
        <end position="40"/>
    </location>
</feature>
<dbReference type="RefSeq" id="WP_203879483.1">
    <property type="nucleotide sequence ID" value="NZ_BOOK01000065.1"/>
</dbReference>
<keyword evidence="1" id="KW-1133">Transmembrane helix</keyword>
<protein>
    <submittedName>
        <fullName evidence="2">Uncharacterized protein</fullName>
    </submittedName>
</protein>
<proteinExistence type="predicted"/>
<organism evidence="2 3">
    <name type="scientific">Planobispora takensis</name>
    <dbReference type="NCBI Taxonomy" id="1367882"/>
    <lineage>
        <taxon>Bacteria</taxon>
        <taxon>Bacillati</taxon>
        <taxon>Actinomycetota</taxon>
        <taxon>Actinomycetes</taxon>
        <taxon>Streptosporangiales</taxon>
        <taxon>Streptosporangiaceae</taxon>
        <taxon>Planobispora</taxon>
    </lineage>
</organism>
<keyword evidence="1" id="KW-0472">Membrane</keyword>
<reference evidence="2" key="1">
    <citation type="submission" date="2021-01" db="EMBL/GenBank/DDBJ databases">
        <title>Whole genome shotgun sequence of Planobispora takensis NBRC 109077.</title>
        <authorList>
            <person name="Komaki H."/>
            <person name="Tamura T."/>
        </authorList>
    </citation>
    <scope>NUCLEOTIDE SEQUENCE</scope>
    <source>
        <strain evidence="2">NBRC 109077</strain>
    </source>
</reference>
<dbReference type="Proteomes" id="UP000634476">
    <property type="component" value="Unassembled WGS sequence"/>
</dbReference>
<sequence length="77" mass="8721">MSGFRDLFVWLGEVLPWLFSLAVLLAALFFVIYGAIRLALVHDRNYRAREVADAELKERVAAERAAQKREAEEADGV</sequence>
<keyword evidence="1" id="KW-0812">Transmembrane</keyword>
<name>A0A8J3WWW3_9ACTN</name>
<keyword evidence="3" id="KW-1185">Reference proteome</keyword>
<evidence type="ECO:0000313" key="2">
    <source>
        <dbReference type="EMBL" id="GII05261.1"/>
    </source>
</evidence>
<evidence type="ECO:0000313" key="3">
    <source>
        <dbReference type="Proteomes" id="UP000634476"/>
    </source>
</evidence>
<dbReference type="AlphaFoldDB" id="A0A8J3WWW3"/>